<evidence type="ECO:0000313" key="7">
    <source>
        <dbReference type="EMBL" id="AGB17186.1"/>
    </source>
</evidence>
<evidence type="ECO:0000256" key="5">
    <source>
        <dbReference type="SAM" id="Phobius"/>
    </source>
</evidence>
<evidence type="ECO:0000256" key="1">
    <source>
        <dbReference type="ARBA" id="ARBA00004141"/>
    </source>
</evidence>
<dbReference type="InterPro" id="IPR006977">
    <property type="entry name" value="Yip1_dom"/>
</dbReference>
<feature type="transmembrane region" description="Helical" evidence="5">
    <location>
        <begin position="157"/>
        <end position="177"/>
    </location>
</feature>
<comment type="subcellular location">
    <subcellularLocation>
        <location evidence="1">Membrane</location>
        <topology evidence="1">Multi-pass membrane protein</topology>
    </subcellularLocation>
</comment>
<protein>
    <submittedName>
        <fullName evidence="7">Yip1 domain protein</fullName>
    </submittedName>
</protein>
<proteinExistence type="predicted"/>
<accession>L0IG32</accession>
<evidence type="ECO:0000259" key="6">
    <source>
        <dbReference type="Pfam" id="PF04893"/>
    </source>
</evidence>
<evidence type="ECO:0000256" key="2">
    <source>
        <dbReference type="ARBA" id="ARBA00022692"/>
    </source>
</evidence>
<feature type="transmembrane region" description="Helical" evidence="5">
    <location>
        <begin position="189"/>
        <end position="206"/>
    </location>
</feature>
<name>L0IG32_HALRX</name>
<dbReference type="RefSeq" id="WP_015301785.1">
    <property type="nucleotide sequence ID" value="NC_019964.1"/>
</dbReference>
<evidence type="ECO:0000256" key="4">
    <source>
        <dbReference type="ARBA" id="ARBA00023136"/>
    </source>
</evidence>
<gene>
    <name evidence="7" type="ordered locus">Halru_2605</name>
</gene>
<reference evidence="7" key="1">
    <citation type="submission" date="2011-09" db="EMBL/GenBank/DDBJ databases">
        <title>Complete sequence of Halovivax ruber XH-70.</title>
        <authorList>
            <consortium name="US DOE Joint Genome Institute"/>
            <person name="Lucas S."/>
            <person name="Han J."/>
            <person name="Lapidus A."/>
            <person name="Cheng J.-F."/>
            <person name="Goodwin L."/>
            <person name="Pitluck S."/>
            <person name="Peters L."/>
            <person name="Mikhailova N."/>
            <person name="Davenport K."/>
            <person name="Detter J.C."/>
            <person name="Han C."/>
            <person name="Tapia R."/>
            <person name="Land M."/>
            <person name="Hauser L."/>
            <person name="Kyrpides N."/>
            <person name="Ivanova N."/>
            <person name="Pagani I."/>
            <person name="Sproer C."/>
            <person name="Anderson I."/>
            <person name="Woyke T."/>
        </authorList>
    </citation>
    <scope>NUCLEOTIDE SEQUENCE</scope>
    <source>
        <strain evidence="7">XH-70</strain>
    </source>
</reference>
<keyword evidence="4 5" id="KW-0472">Membrane</keyword>
<keyword evidence="3 5" id="KW-1133">Transmembrane helix</keyword>
<dbReference type="AlphaFoldDB" id="L0IG32"/>
<organism evidence="7 8">
    <name type="scientific">Halovivax ruber (strain DSM 18193 / JCM 13892 / XH-70)</name>
    <dbReference type="NCBI Taxonomy" id="797302"/>
    <lineage>
        <taxon>Archaea</taxon>
        <taxon>Methanobacteriati</taxon>
        <taxon>Methanobacteriota</taxon>
        <taxon>Stenosarchaea group</taxon>
        <taxon>Halobacteria</taxon>
        <taxon>Halobacteriales</taxon>
        <taxon>Natrialbaceae</taxon>
        <taxon>Halovivax</taxon>
    </lineage>
</organism>
<dbReference type="EMBL" id="CP003050">
    <property type="protein sequence ID" value="AGB17186.1"/>
    <property type="molecule type" value="Genomic_DNA"/>
</dbReference>
<evidence type="ECO:0000313" key="8">
    <source>
        <dbReference type="Proteomes" id="UP000010846"/>
    </source>
</evidence>
<feature type="domain" description="Yip1" evidence="6">
    <location>
        <begin position="8"/>
        <end position="204"/>
    </location>
</feature>
<keyword evidence="8" id="KW-1185">Reference proteome</keyword>
<keyword evidence="2 5" id="KW-0812">Transmembrane</keyword>
<dbReference type="HOGENOM" id="CLU_1323998_0_0_2"/>
<sequence>MAPRTPLRNPKAYFSANSQPFGTGVSVFLVYAFASLVVAFVVIQHVFDQISGLSPEQERVLNSLVPSLLFFVAIGFLIAWLVVAAIMHFGSGSSSNGGSFGDALGVAGWAYAPELLFLVPQVVYSWNRISALDLDGSDPARLSNRANELATQASTELVPIACLLVTTAWSVYILSYGVSETHDVSLDTAMVPAVIVGVGSIFLTLVG</sequence>
<dbReference type="OrthoDB" id="116519at2157"/>
<feature type="transmembrane region" description="Helical" evidence="5">
    <location>
        <begin position="21"/>
        <end position="47"/>
    </location>
</feature>
<dbReference type="GeneID" id="14377142"/>
<dbReference type="Pfam" id="PF04893">
    <property type="entry name" value="Yip1"/>
    <property type="match status" value="1"/>
</dbReference>
<feature type="transmembrane region" description="Helical" evidence="5">
    <location>
        <begin position="67"/>
        <end position="89"/>
    </location>
</feature>
<dbReference type="Proteomes" id="UP000010846">
    <property type="component" value="Chromosome"/>
</dbReference>
<dbReference type="eggNOG" id="arCOG02054">
    <property type="taxonomic scope" value="Archaea"/>
</dbReference>
<dbReference type="GO" id="GO:0016020">
    <property type="term" value="C:membrane"/>
    <property type="evidence" value="ECO:0007669"/>
    <property type="project" value="UniProtKB-SubCell"/>
</dbReference>
<dbReference type="KEGG" id="hru:Halru_2605"/>
<evidence type="ECO:0000256" key="3">
    <source>
        <dbReference type="ARBA" id="ARBA00022989"/>
    </source>
</evidence>